<dbReference type="PANTHER" id="PTHR43079:SF1">
    <property type="entry name" value="CADMIUM_ZINC-TRANSPORTING ATPASE HMA1, CHLOROPLASTIC-RELATED"/>
    <property type="match status" value="1"/>
</dbReference>
<dbReference type="AlphaFoldDB" id="A0A1V8YH08"/>
<dbReference type="Gene3D" id="2.70.150.10">
    <property type="entry name" value="Calcium-transporting ATPase, cytoplasmic transduction domain A"/>
    <property type="match status" value="1"/>
</dbReference>
<dbReference type="Pfam" id="PF00702">
    <property type="entry name" value="Hydrolase"/>
    <property type="match status" value="1"/>
</dbReference>
<dbReference type="EMBL" id="MJEA01000001">
    <property type="protein sequence ID" value="OQO71293.1"/>
    <property type="molecule type" value="Genomic_DNA"/>
</dbReference>
<evidence type="ECO:0000256" key="9">
    <source>
        <dbReference type="ARBA" id="ARBA00022989"/>
    </source>
</evidence>
<keyword evidence="10" id="KW-0406">Ion transport</keyword>
<dbReference type="Pfam" id="PF00122">
    <property type="entry name" value="E1-E2_ATPase"/>
    <property type="match status" value="1"/>
</dbReference>
<dbReference type="Proteomes" id="UP000192477">
    <property type="component" value="Unassembled WGS sequence"/>
</dbReference>
<dbReference type="GO" id="GO:0005524">
    <property type="term" value="F:ATP binding"/>
    <property type="evidence" value="ECO:0007669"/>
    <property type="project" value="UniProtKB-UniRule"/>
</dbReference>
<dbReference type="GO" id="GO:0016887">
    <property type="term" value="F:ATP hydrolysis activity"/>
    <property type="evidence" value="ECO:0007669"/>
    <property type="project" value="InterPro"/>
</dbReference>
<dbReference type="SFLD" id="SFLDS00003">
    <property type="entry name" value="Haloacid_Dehalogenase"/>
    <property type="match status" value="1"/>
</dbReference>
<keyword evidence="6 12" id="KW-0067">ATP-binding</keyword>
<keyword evidence="11 12" id="KW-0472">Membrane</keyword>
<dbReference type="SUPFAM" id="SSF56784">
    <property type="entry name" value="HAD-like"/>
    <property type="match status" value="1"/>
</dbReference>
<comment type="caution">
    <text evidence="15">The sequence shown here is derived from an EMBL/GenBank/DDBJ whole genome shotgun (WGS) entry which is preliminary data.</text>
</comment>
<evidence type="ECO:0000256" key="13">
    <source>
        <dbReference type="SAM" id="MobiDB-lite"/>
    </source>
</evidence>
<keyword evidence="7" id="KW-0460">Magnesium</keyword>
<dbReference type="InterPro" id="IPR008250">
    <property type="entry name" value="ATPase_P-typ_transduc_dom_A_sf"/>
</dbReference>
<reference evidence="15 16" key="1">
    <citation type="journal article" date="2017" name="BMC Microbiol.">
        <title>Comparative genomics of Enterococcus spp. isolated from bovine feces.</title>
        <authorList>
            <person name="Beukers A.G."/>
            <person name="Zaheer R."/>
            <person name="Goji N."/>
            <person name="Amoako K.K."/>
            <person name="Chaves A.V."/>
            <person name="Ward M.P."/>
            <person name="McAllister T.A."/>
        </authorList>
    </citation>
    <scope>NUCLEOTIDE SEQUENCE [LARGE SCALE GENOMIC DNA]</scope>
    <source>
        <strain evidence="15 16">F1129D 143</strain>
    </source>
</reference>
<dbReference type="PANTHER" id="PTHR43079">
    <property type="entry name" value="PROBABLE CADMIUM/ZINC-TRANSPORTING ATPASE HMA1"/>
    <property type="match status" value="1"/>
</dbReference>
<keyword evidence="10" id="KW-0813">Transport</keyword>
<evidence type="ECO:0000313" key="15">
    <source>
        <dbReference type="EMBL" id="OQO71293.1"/>
    </source>
</evidence>
<dbReference type="GO" id="GO:0005886">
    <property type="term" value="C:plasma membrane"/>
    <property type="evidence" value="ECO:0007669"/>
    <property type="project" value="UniProtKB-SubCell"/>
</dbReference>
<evidence type="ECO:0000256" key="4">
    <source>
        <dbReference type="ARBA" id="ARBA00022723"/>
    </source>
</evidence>
<organism evidence="15 16">
    <name type="scientific">Enterococcus villorum</name>
    <dbReference type="NCBI Taxonomy" id="112904"/>
    <lineage>
        <taxon>Bacteria</taxon>
        <taxon>Bacillati</taxon>
        <taxon>Bacillota</taxon>
        <taxon>Bacilli</taxon>
        <taxon>Lactobacillales</taxon>
        <taxon>Enterococcaceae</taxon>
        <taxon>Enterococcus</taxon>
    </lineage>
</organism>
<evidence type="ECO:0000256" key="11">
    <source>
        <dbReference type="ARBA" id="ARBA00023136"/>
    </source>
</evidence>
<dbReference type="NCBIfam" id="TIGR01512">
    <property type="entry name" value="ATPase-IB2_Cd"/>
    <property type="match status" value="1"/>
</dbReference>
<evidence type="ECO:0000313" key="16">
    <source>
        <dbReference type="Proteomes" id="UP000192477"/>
    </source>
</evidence>
<dbReference type="Gene3D" id="3.40.50.1000">
    <property type="entry name" value="HAD superfamily/HAD-like"/>
    <property type="match status" value="1"/>
</dbReference>
<dbReference type="InterPro" id="IPR044492">
    <property type="entry name" value="P_typ_ATPase_HD_dom"/>
</dbReference>
<dbReference type="CDD" id="cd07551">
    <property type="entry name" value="P-type_ATPase_HM_ZosA_PfeT-like"/>
    <property type="match status" value="1"/>
</dbReference>
<comment type="similarity">
    <text evidence="2 12">Belongs to the cation transport ATPase (P-type) (TC 3.A.3) family. Type IB subfamily.</text>
</comment>
<dbReference type="InterPro" id="IPR051949">
    <property type="entry name" value="Cation_Transport_ATPase"/>
</dbReference>
<feature type="region of interest" description="Disordered" evidence="13">
    <location>
        <begin position="621"/>
        <end position="640"/>
    </location>
</feature>
<dbReference type="NCBIfam" id="TIGR01525">
    <property type="entry name" value="ATPase-IB_hvy"/>
    <property type="match status" value="1"/>
</dbReference>
<dbReference type="InterPro" id="IPR027256">
    <property type="entry name" value="P-typ_ATPase_IB"/>
</dbReference>
<keyword evidence="3 12" id="KW-0812">Transmembrane</keyword>
<evidence type="ECO:0000259" key="14">
    <source>
        <dbReference type="Pfam" id="PF00122"/>
    </source>
</evidence>
<keyword evidence="4 12" id="KW-0479">Metal-binding</keyword>
<feature type="transmembrane region" description="Helical" evidence="12">
    <location>
        <begin position="235"/>
        <end position="254"/>
    </location>
</feature>
<dbReference type="InterPro" id="IPR018303">
    <property type="entry name" value="ATPase_P-typ_P_site"/>
</dbReference>
<sequence length="640" mass="70600">MNNIKYTFIPVIVCLSLMILGLLSQAIFPYLSLAFYLGAILFGGFKQTQEGLIELWEEHTLNVDLLMALAAIGACLIGEFFEGAMLTFIFCLSGALEEYTTSKSQQEITALMNLQPHKAQRLTEKEELEEIAVEELTIHDRVFVSKGATIPIDGFLESHQAVVDEATISGESIPVEKKQQDELFAGTINQGNPFILRVTKKSTDTVFAKIIKLVEEAQNTPTKTASFISRIENTYVKCVLLFVPLMVLFSYFFFGWSLQESFYRGMVLLVVASPCALVVSATPATLAALSNAARNGVLIKGGFHLEQFAQLRSIAFDKTGTLTQGKPVVTDSYFVTDDVLISQQILVSMEEKTTHPLAQAIVAHFDCQIPKEIQQLSIEEMTGFGLRTTYQGNEWVVGKWLPEKRKIQDQEIKRQIALLEQQGKTVIALTRDDELMAVLGLLDVPKDNAKQVIDYFNVQNISTSMITGDNKGTAQVIAKQIGIHNLFADCTPAKKTKYAQQQKETYEVTAMVGDGVNDAPALATASLGIAMGQGTDVAMEIADIVLVKNDLHQLTYTHRLSLKMKKIIKQNILFSLTVICLLILSNFLQFLNLPLGVVGHEGSTILVILNGLRLLKPLPVPKQKESPCASCPLQPTELSS</sequence>
<evidence type="ECO:0000256" key="6">
    <source>
        <dbReference type="ARBA" id="ARBA00022840"/>
    </source>
</evidence>
<proteinExistence type="inferred from homology"/>
<evidence type="ECO:0000256" key="7">
    <source>
        <dbReference type="ARBA" id="ARBA00022842"/>
    </source>
</evidence>
<dbReference type="FunFam" id="2.70.150.10:FF:000002">
    <property type="entry name" value="Copper-transporting ATPase 1, putative"/>
    <property type="match status" value="1"/>
</dbReference>
<evidence type="ECO:0000256" key="12">
    <source>
        <dbReference type="RuleBase" id="RU362081"/>
    </source>
</evidence>
<dbReference type="SFLD" id="SFLDF00027">
    <property type="entry name" value="p-type_atpase"/>
    <property type="match status" value="1"/>
</dbReference>
<dbReference type="SFLD" id="SFLDG00002">
    <property type="entry name" value="C1.7:_P-type_atpase_like"/>
    <property type="match status" value="1"/>
</dbReference>
<dbReference type="InterPro" id="IPR023298">
    <property type="entry name" value="ATPase_P-typ_TM_dom_sf"/>
</dbReference>
<feature type="domain" description="P-type ATPase A" evidence="14">
    <location>
        <begin position="114"/>
        <end position="215"/>
    </location>
</feature>
<evidence type="ECO:0000256" key="8">
    <source>
        <dbReference type="ARBA" id="ARBA00022967"/>
    </source>
</evidence>
<dbReference type="PRINTS" id="PR00119">
    <property type="entry name" value="CATATPASE"/>
</dbReference>
<dbReference type="InterPro" id="IPR036412">
    <property type="entry name" value="HAD-like_sf"/>
</dbReference>
<evidence type="ECO:0000256" key="1">
    <source>
        <dbReference type="ARBA" id="ARBA00004651"/>
    </source>
</evidence>
<name>A0A1V8YH08_9ENTE</name>
<dbReference type="Gene3D" id="3.40.1110.10">
    <property type="entry name" value="Calcium-transporting ATPase, cytoplasmic domain N"/>
    <property type="match status" value="1"/>
</dbReference>
<keyword evidence="12" id="KW-1003">Cell membrane</keyword>
<comment type="subcellular location">
    <subcellularLocation>
        <location evidence="1">Cell membrane</location>
        <topology evidence="1">Multi-pass membrane protein</topology>
    </subcellularLocation>
</comment>
<dbReference type="GO" id="GO:0019829">
    <property type="term" value="F:ATPase-coupled monoatomic cation transmembrane transporter activity"/>
    <property type="evidence" value="ECO:0007669"/>
    <property type="project" value="InterPro"/>
</dbReference>
<keyword evidence="8" id="KW-1278">Translocase</keyword>
<evidence type="ECO:0000256" key="5">
    <source>
        <dbReference type="ARBA" id="ARBA00022741"/>
    </source>
</evidence>
<feature type="transmembrane region" description="Helical" evidence="12">
    <location>
        <begin position="65"/>
        <end position="96"/>
    </location>
</feature>
<evidence type="ECO:0000256" key="10">
    <source>
        <dbReference type="ARBA" id="ARBA00023065"/>
    </source>
</evidence>
<feature type="transmembrane region" description="Helical" evidence="12">
    <location>
        <begin position="572"/>
        <end position="591"/>
    </location>
</feature>
<dbReference type="InterPro" id="IPR059000">
    <property type="entry name" value="ATPase_P-type_domA"/>
</dbReference>
<dbReference type="PRINTS" id="PR00941">
    <property type="entry name" value="CDATPASE"/>
</dbReference>
<evidence type="ECO:0000256" key="2">
    <source>
        <dbReference type="ARBA" id="ARBA00006024"/>
    </source>
</evidence>
<dbReference type="InterPro" id="IPR023214">
    <property type="entry name" value="HAD_sf"/>
</dbReference>
<dbReference type="InterPro" id="IPR001757">
    <property type="entry name" value="P_typ_ATPase"/>
</dbReference>
<dbReference type="NCBIfam" id="TIGR01494">
    <property type="entry name" value="ATPase_P-type"/>
    <property type="match status" value="1"/>
</dbReference>
<keyword evidence="9 12" id="KW-1133">Transmembrane helix</keyword>
<dbReference type="RefSeq" id="WP_179134177.1">
    <property type="nucleotide sequence ID" value="NZ_MJEA01000001.1"/>
</dbReference>
<dbReference type="SUPFAM" id="SSF81653">
    <property type="entry name" value="Calcium ATPase, transduction domain A"/>
    <property type="match status" value="1"/>
</dbReference>
<feature type="transmembrane region" description="Helical" evidence="12">
    <location>
        <begin position="266"/>
        <end position="289"/>
    </location>
</feature>
<dbReference type="PROSITE" id="PS00154">
    <property type="entry name" value="ATPASE_E1_E2"/>
    <property type="match status" value="1"/>
</dbReference>
<keyword evidence="5 12" id="KW-0547">Nucleotide-binding</keyword>
<protein>
    <submittedName>
        <fullName evidence="15">Cadmium-translocating P-type ATPase</fullName>
    </submittedName>
</protein>
<feature type="transmembrane region" description="Helical" evidence="12">
    <location>
        <begin position="6"/>
        <end position="23"/>
    </location>
</feature>
<dbReference type="GO" id="GO:0046872">
    <property type="term" value="F:metal ion binding"/>
    <property type="evidence" value="ECO:0007669"/>
    <property type="project" value="UniProtKB-KW"/>
</dbReference>
<dbReference type="STRING" id="112904.BH747_00220"/>
<evidence type="ECO:0000256" key="3">
    <source>
        <dbReference type="ARBA" id="ARBA00022692"/>
    </source>
</evidence>
<accession>A0A1V8YH08</accession>
<gene>
    <name evidence="15" type="ORF">BH747_00220</name>
</gene>
<dbReference type="SUPFAM" id="SSF81665">
    <property type="entry name" value="Calcium ATPase, transmembrane domain M"/>
    <property type="match status" value="1"/>
</dbReference>
<dbReference type="InterPro" id="IPR023299">
    <property type="entry name" value="ATPase_P-typ_cyto_dom_N"/>
</dbReference>